<evidence type="ECO:0000313" key="14">
    <source>
        <dbReference type="Proteomes" id="UP001162483"/>
    </source>
</evidence>
<evidence type="ECO:0000256" key="4">
    <source>
        <dbReference type="ARBA" id="ARBA00022989"/>
    </source>
</evidence>
<protein>
    <recommendedName>
        <fullName evidence="12">G-protein coupled receptors family 1 profile domain-containing protein</fullName>
    </recommendedName>
</protein>
<dbReference type="PANTHER" id="PTHR24234:SF10">
    <property type="entry name" value="G-PROTEIN COUPLED RECEPTOR 4"/>
    <property type="match status" value="1"/>
</dbReference>
<comment type="caution">
    <text evidence="13">The sequence shown here is derived from an EMBL/GenBank/DDBJ whole genome shotgun (WGS) entry which is preliminary data.</text>
</comment>
<reference evidence="13" key="1">
    <citation type="submission" date="2023-05" db="EMBL/GenBank/DDBJ databases">
        <authorList>
            <person name="Stuckert A."/>
        </authorList>
    </citation>
    <scope>NUCLEOTIDE SEQUENCE</scope>
</reference>
<keyword evidence="8" id="KW-0675">Receptor</keyword>
<dbReference type="PRINTS" id="PR00237">
    <property type="entry name" value="GPCRRHODOPSN"/>
</dbReference>
<organism evidence="13 14">
    <name type="scientific">Staurois parvus</name>
    <dbReference type="NCBI Taxonomy" id="386267"/>
    <lineage>
        <taxon>Eukaryota</taxon>
        <taxon>Metazoa</taxon>
        <taxon>Chordata</taxon>
        <taxon>Craniata</taxon>
        <taxon>Vertebrata</taxon>
        <taxon>Euteleostomi</taxon>
        <taxon>Amphibia</taxon>
        <taxon>Batrachia</taxon>
        <taxon>Anura</taxon>
        <taxon>Neobatrachia</taxon>
        <taxon>Ranoidea</taxon>
        <taxon>Ranidae</taxon>
        <taxon>Staurois</taxon>
    </lineage>
</organism>
<evidence type="ECO:0000313" key="13">
    <source>
        <dbReference type="EMBL" id="CAI9546805.1"/>
    </source>
</evidence>
<dbReference type="InterPro" id="IPR000276">
    <property type="entry name" value="GPCR_Rhodpsn"/>
</dbReference>
<keyword evidence="6 11" id="KW-0472">Membrane</keyword>
<dbReference type="InterPro" id="IPR017452">
    <property type="entry name" value="GPCR_Rhodpsn_7TM"/>
</dbReference>
<evidence type="ECO:0000256" key="3">
    <source>
        <dbReference type="ARBA" id="ARBA00022692"/>
    </source>
</evidence>
<dbReference type="PROSITE" id="PS50262">
    <property type="entry name" value="G_PROTEIN_RECEP_F1_2"/>
    <property type="match status" value="1"/>
</dbReference>
<evidence type="ECO:0000256" key="9">
    <source>
        <dbReference type="ARBA" id="ARBA00023180"/>
    </source>
</evidence>
<sequence>MSNTTPDACNVDSDLDGVLPPSLYAVVFVVGLPANLLALWAAWLQVRQGKELGVYLLNLSLSDLLLICALPPWTDYYLRRDVWGYGPGACRLFGFVFYTNL</sequence>
<name>A0ABN9BGS7_9NEOB</name>
<accession>A0ABN9BGS7</accession>
<keyword evidence="2" id="KW-1003">Cell membrane</keyword>
<evidence type="ECO:0000256" key="7">
    <source>
        <dbReference type="ARBA" id="ARBA00023157"/>
    </source>
</evidence>
<comment type="subcellular location">
    <subcellularLocation>
        <location evidence="1">Cell membrane</location>
        <topology evidence="1">Multi-pass membrane protein</topology>
    </subcellularLocation>
</comment>
<keyword evidence="9" id="KW-0325">Glycoprotein</keyword>
<dbReference type="SUPFAM" id="SSF81321">
    <property type="entry name" value="Family A G protein-coupled receptor-like"/>
    <property type="match status" value="1"/>
</dbReference>
<feature type="domain" description="G-protein coupled receptors family 1 profile" evidence="12">
    <location>
        <begin position="34"/>
        <end position="101"/>
    </location>
</feature>
<dbReference type="Gene3D" id="1.20.1070.10">
    <property type="entry name" value="Rhodopsin 7-helix transmembrane proteins"/>
    <property type="match status" value="1"/>
</dbReference>
<keyword evidence="14" id="KW-1185">Reference proteome</keyword>
<evidence type="ECO:0000256" key="5">
    <source>
        <dbReference type="ARBA" id="ARBA00023040"/>
    </source>
</evidence>
<evidence type="ECO:0000256" key="2">
    <source>
        <dbReference type="ARBA" id="ARBA00022475"/>
    </source>
</evidence>
<feature type="non-terminal residue" evidence="13">
    <location>
        <position position="101"/>
    </location>
</feature>
<evidence type="ECO:0000256" key="10">
    <source>
        <dbReference type="ARBA" id="ARBA00023224"/>
    </source>
</evidence>
<keyword evidence="7" id="KW-1015">Disulfide bond</keyword>
<dbReference type="PANTHER" id="PTHR24234">
    <property type="entry name" value="LYSOPHOSPHATIDIC ACID RECEPTOR 5/SPHINGOSYLPHOSPHORYLCHOLINE RECEPTOR"/>
    <property type="match status" value="1"/>
</dbReference>
<feature type="transmembrane region" description="Helical" evidence="11">
    <location>
        <begin position="23"/>
        <end position="43"/>
    </location>
</feature>
<evidence type="ECO:0000256" key="8">
    <source>
        <dbReference type="ARBA" id="ARBA00023170"/>
    </source>
</evidence>
<keyword evidence="10" id="KW-0807">Transducer</keyword>
<gene>
    <name evidence="13" type="ORF">SPARVUS_LOCUS2881809</name>
</gene>
<evidence type="ECO:0000256" key="1">
    <source>
        <dbReference type="ARBA" id="ARBA00004651"/>
    </source>
</evidence>
<dbReference type="EMBL" id="CATNWA010003968">
    <property type="protein sequence ID" value="CAI9546805.1"/>
    <property type="molecule type" value="Genomic_DNA"/>
</dbReference>
<evidence type="ECO:0000259" key="12">
    <source>
        <dbReference type="PROSITE" id="PS50262"/>
    </source>
</evidence>
<keyword evidence="4 11" id="KW-1133">Transmembrane helix</keyword>
<dbReference type="Proteomes" id="UP001162483">
    <property type="component" value="Unassembled WGS sequence"/>
</dbReference>
<dbReference type="Pfam" id="PF00001">
    <property type="entry name" value="7tm_1"/>
    <property type="match status" value="1"/>
</dbReference>
<keyword evidence="5" id="KW-0297">G-protein coupled receptor</keyword>
<feature type="transmembrane region" description="Helical" evidence="11">
    <location>
        <begin position="55"/>
        <end position="73"/>
    </location>
</feature>
<keyword evidence="3 11" id="KW-0812">Transmembrane</keyword>
<evidence type="ECO:0000256" key="11">
    <source>
        <dbReference type="SAM" id="Phobius"/>
    </source>
</evidence>
<proteinExistence type="predicted"/>
<evidence type="ECO:0000256" key="6">
    <source>
        <dbReference type="ARBA" id="ARBA00023136"/>
    </source>
</evidence>